<dbReference type="PRINTS" id="PR01217">
    <property type="entry name" value="PRICHEXTENSN"/>
</dbReference>
<dbReference type="PANTHER" id="PTHR34997">
    <property type="entry name" value="AM15"/>
    <property type="match status" value="1"/>
</dbReference>
<sequence>MPSLLKIAGIVTGLVSAASVVSARPLDCTWTVVASDTDTCATIAAAWGLNVDQFAVYNPITGWNCSDGVIAGETYCVEQNYGLSALPTSPSITPPTPTPTAGDPGSGGGSGTVSAPASPTAPNGSPIPSPVQDGITPDCISFYKVSTGDTCAKLVTKFGTFSLTDFYTWNPAVGTDCSGLWVDTYVCVGTTATPTTKPTTSKPPSTPTGSPLPSPTQDGLTDKCTAFYKVIKGDTCAKIIAKYGTFTLKDFYGWNPAVGDDCSGLWLDTYVCVGVPGTPTVKPTSVSPTPTAKPPSGPSPVQDGIDPNCNSFYKVVKGDTCAKIVTNYKKKFTLADFYKWNPAVGTDCDSLYLDYYVCVGVGKKRRSVIMQ</sequence>
<evidence type="ECO:0000313" key="8">
    <source>
        <dbReference type="Proteomes" id="UP001583186"/>
    </source>
</evidence>
<feature type="compositionally biased region" description="Low complexity" evidence="4">
    <location>
        <begin position="193"/>
        <end position="203"/>
    </location>
</feature>
<evidence type="ECO:0000256" key="2">
    <source>
        <dbReference type="ARBA" id="ARBA00023026"/>
    </source>
</evidence>
<dbReference type="EMBL" id="JAWCUI010000088">
    <property type="protein sequence ID" value="KAL1888645.1"/>
    <property type="molecule type" value="Genomic_DNA"/>
</dbReference>
<keyword evidence="8" id="KW-1185">Reference proteome</keyword>
<dbReference type="InterPro" id="IPR018392">
    <property type="entry name" value="LysM"/>
</dbReference>
<feature type="domain" description="LysM" evidence="6">
    <location>
        <begin position="28"/>
        <end position="77"/>
    </location>
</feature>
<proteinExistence type="inferred from homology"/>
<dbReference type="PROSITE" id="PS51782">
    <property type="entry name" value="LYSM"/>
    <property type="match status" value="4"/>
</dbReference>
<feature type="compositionally biased region" description="Pro residues" evidence="4">
    <location>
        <begin position="204"/>
        <end position="214"/>
    </location>
</feature>
<dbReference type="SUPFAM" id="SSF54106">
    <property type="entry name" value="LysM domain"/>
    <property type="match status" value="3"/>
</dbReference>
<comment type="similarity">
    <text evidence="3">Belongs to the secreted LysM effector family.</text>
</comment>
<keyword evidence="1" id="KW-0147">Chitin-binding</keyword>
<organism evidence="7 8">
    <name type="scientific">Sporothrix stenoceras</name>
    <dbReference type="NCBI Taxonomy" id="5173"/>
    <lineage>
        <taxon>Eukaryota</taxon>
        <taxon>Fungi</taxon>
        <taxon>Dikarya</taxon>
        <taxon>Ascomycota</taxon>
        <taxon>Pezizomycotina</taxon>
        <taxon>Sordariomycetes</taxon>
        <taxon>Sordariomycetidae</taxon>
        <taxon>Ophiostomatales</taxon>
        <taxon>Ophiostomataceae</taxon>
        <taxon>Sporothrix</taxon>
    </lineage>
</organism>
<keyword evidence="5" id="KW-0732">Signal</keyword>
<comment type="caution">
    <text evidence="7">The sequence shown here is derived from an EMBL/GenBank/DDBJ whole genome shotgun (WGS) entry which is preliminary data.</text>
</comment>
<dbReference type="Gene3D" id="3.10.350.10">
    <property type="entry name" value="LysM domain"/>
    <property type="match status" value="4"/>
</dbReference>
<keyword evidence="2" id="KW-0843">Virulence</keyword>
<feature type="domain" description="LysM" evidence="6">
    <location>
        <begin position="226"/>
        <end position="273"/>
    </location>
</feature>
<dbReference type="InterPro" id="IPR036779">
    <property type="entry name" value="LysM_dom_sf"/>
</dbReference>
<accession>A0ABR3YLC7</accession>
<feature type="region of interest" description="Disordered" evidence="4">
    <location>
        <begin position="193"/>
        <end position="217"/>
    </location>
</feature>
<dbReference type="InterPro" id="IPR052210">
    <property type="entry name" value="LysM1-like"/>
</dbReference>
<evidence type="ECO:0000256" key="4">
    <source>
        <dbReference type="SAM" id="MobiDB-lite"/>
    </source>
</evidence>
<feature type="region of interest" description="Disordered" evidence="4">
    <location>
        <begin position="87"/>
        <end position="131"/>
    </location>
</feature>
<feature type="domain" description="LysM" evidence="6">
    <location>
        <begin position="311"/>
        <end position="359"/>
    </location>
</feature>
<evidence type="ECO:0000313" key="7">
    <source>
        <dbReference type="EMBL" id="KAL1888645.1"/>
    </source>
</evidence>
<evidence type="ECO:0000256" key="5">
    <source>
        <dbReference type="SAM" id="SignalP"/>
    </source>
</evidence>
<evidence type="ECO:0000256" key="3">
    <source>
        <dbReference type="ARBA" id="ARBA00044955"/>
    </source>
</evidence>
<protein>
    <recommendedName>
        <fullName evidence="6">LysM domain-containing protein</fullName>
    </recommendedName>
</protein>
<dbReference type="SMART" id="SM00257">
    <property type="entry name" value="LysM"/>
    <property type="match status" value="4"/>
</dbReference>
<dbReference type="PANTHER" id="PTHR34997:SF1">
    <property type="entry name" value="PEPTIDOGLYCAN-BINDING LYSIN DOMAIN"/>
    <property type="match status" value="1"/>
</dbReference>
<feature type="domain" description="LysM" evidence="6">
    <location>
        <begin position="141"/>
        <end position="188"/>
    </location>
</feature>
<evidence type="ECO:0000259" key="6">
    <source>
        <dbReference type="PROSITE" id="PS51782"/>
    </source>
</evidence>
<feature type="chain" id="PRO_5046695898" description="LysM domain-containing protein" evidence="5">
    <location>
        <begin position="24"/>
        <end position="371"/>
    </location>
</feature>
<gene>
    <name evidence="7" type="ORF">Sste5346_009437</name>
</gene>
<dbReference type="CDD" id="cd00118">
    <property type="entry name" value="LysM"/>
    <property type="match status" value="4"/>
</dbReference>
<dbReference type="Pfam" id="PF01476">
    <property type="entry name" value="LysM"/>
    <property type="match status" value="4"/>
</dbReference>
<name>A0ABR3YLC7_9PEZI</name>
<feature type="region of interest" description="Disordered" evidence="4">
    <location>
        <begin position="282"/>
        <end position="305"/>
    </location>
</feature>
<evidence type="ECO:0000256" key="1">
    <source>
        <dbReference type="ARBA" id="ARBA00022669"/>
    </source>
</evidence>
<reference evidence="7 8" key="1">
    <citation type="journal article" date="2024" name="IMA Fungus">
        <title>IMA Genome - F19 : A genome assembly and annotation guide to empower mycologists, including annotated draft genome sequences of Ceratocystis pirilliformis, Diaporthe australafricana, Fusarium ophioides, Paecilomyces lecythidis, and Sporothrix stenoceras.</title>
        <authorList>
            <person name="Aylward J."/>
            <person name="Wilson A.M."/>
            <person name="Visagie C.M."/>
            <person name="Spraker J."/>
            <person name="Barnes I."/>
            <person name="Buitendag C."/>
            <person name="Ceriani C."/>
            <person name="Del Mar Angel L."/>
            <person name="du Plessis D."/>
            <person name="Fuchs T."/>
            <person name="Gasser K."/>
            <person name="Kramer D."/>
            <person name="Li W."/>
            <person name="Munsamy K."/>
            <person name="Piso A."/>
            <person name="Price J.L."/>
            <person name="Sonnekus B."/>
            <person name="Thomas C."/>
            <person name="van der Nest A."/>
            <person name="van Dijk A."/>
            <person name="van Heerden A."/>
            <person name="van Vuuren N."/>
            <person name="Yilmaz N."/>
            <person name="Duong T.A."/>
            <person name="van der Merwe N.A."/>
            <person name="Wingfield M.J."/>
            <person name="Wingfield B.D."/>
        </authorList>
    </citation>
    <scope>NUCLEOTIDE SEQUENCE [LARGE SCALE GENOMIC DNA]</scope>
    <source>
        <strain evidence="7 8">CMW 5346</strain>
    </source>
</reference>
<feature type="signal peptide" evidence="5">
    <location>
        <begin position="1"/>
        <end position="23"/>
    </location>
</feature>
<dbReference type="Proteomes" id="UP001583186">
    <property type="component" value="Unassembled WGS sequence"/>
</dbReference>